<dbReference type="InterPro" id="IPR036663">
    <property type="entry name" value="Fumarylacetoacetase_C_sf"/>
</dbReference>
<protein>
    <submittedName>
        <fullName evidence="4">Fumarylacetoacetate hydrolase</fullName>
    </submittedName>
</protein>
<keyword evidence="4" id="KW-0378">Hydrolase</keyword>
<dbReference type="RefSeq" id="WP_099380941.1">
    <property type="nucleotide sequence ID" value="NZ_PEBD01000002.1"/>
</dbReference>
<proteinExistence type="inferred from homology"/>
<evidence type="ECO:0000259" key="3">
    <source>
        <dbReference type="Pfam" id="PF01557"/>
    </source>
</evidence>
<evidence type="ECO:0000256" key="2">
    <source>
        <dbReference type="ARBA" id="ARBA00022723"/>
    </source>
</evidence>
<reference evidence="4 5" key="1">
    <citation type="submission" date="2017-10" db="EMBL/GenBank/DDBJ databases">
        <title>The draft genome sequence of Williamsia sp. BULT 1.1 isolated from the semi-arid grassland soils from South Africa.</title>
        <authorList>
            <person name="Kabwe M.H."/>
            <person name="Govender N."/>
            <person name="Mutseka Lunga P."/>
            <person name="Vikram S."/>
            <person name="Makhalanyane T.P."/>
        </authorList>
    </citation>
    <scope>NUCLEOTIDE SEQUENCE [LARGE SCALE GENOMIC DNA]</scope>
    <source>
        <strain evidence="4 5">BULT 1.1</strain>
    </source>
</reference>
<accession>A0A2G3PTI2</accession>
<evidence type="ECO:0000313" key="5">
    <source>
        <dbReference type="Proteomes" id="UP000225108"/>
    </source>
</evidence>
<dbReference type="AlphaFoldDB" id="A0A2G3PTI2"/>
<dbReference type="GO" id="GO:0046872">
    <property type="term" value="F:metal ion binding"/>
    <property type="evidence" value="ECO:0007669"/>
    <property type="project" value="UniProtKB-KW"/>
</dbReference>
<dbReference type="PANTHER" id="PTHR42796">
    <property type="entry name" value="FUMARYLACETOACETATE HYDROLASE DOMAIN-CONTAINING PROTEIN 2A-RELATED"/>
    <property type="match status" value="1"/>
</dbReference>
<sequence>MFVASVRGRLTVFVDGTSVDVADANQGRFSANIADIYPVWDEFREWGNEVGASGSGDVPAERLGPPSPHPSQVFAISLNYSDHAEEANLAIPDFPSVFTKFPSCIGGPADHVILARPTTDWELELVVVIGRSAHNISPAQGWDYVAGLTIGQDISDRTLQLAGMPYPQFSLGKSFPGYGPTGPWLVTPDELPNRDDIGLRCTLDDEVVQDFRTSKLIFPIPDLIAHLSTVVELRPGDLIFTGTSSGVGFARDPKRFLSPGQLLTSEIEGIGTLHTKLVDGSGATK</sequence>
<dbReference type="InterPro" id="IPR011234">
    <property type="entry name" value="Fumarylacetoacetase-like_C"/>
</dbReference>
<comment type="caution">
    <text evidence="4">The sequence shown here is derived from an EMBL/GenBank/DDBJ whole genome shotgun (WGS) entry which is preliminary data.</text>
</comment>
<organism evidence="4 5">
    <name type="scientific">Williamsia marianensis</name>
    <dbReference type="NCBI Taxonomy" id="85044"/>
    <lineage>
        <taxon>Bacteria</taxon>
        <taxon>Bacillati</taxon>
        <taxon>Actinomycetota</taxon>
        <taxon>Actinomycetes</taxon>
        <taxon>Mycobacteriales</taxon>
        <taxon>Nocardiaceae</taxon>
        <taxon>Williamsia</taxon>
    </lineage>
</organism>
<gene>
    <name evidence="4" type="ORF">CSW57_00110</name>
</gene>
<keyword evidence="2" id="KW-0479">Metal-binding</keyword>
<dbReference type="GO" id="GO:0016787">
    <property type="term" value="F:hydrolase activity"/>
    <property type="evidence" value="ECO:0007669"/>
    <property type="project" value="UniProtKB-KW"/>
</dbReference>
<dbReference type="Proteomes" id="UP000225108">
    <property type="component" value="Unassembled WGS sequence"/>
</dbReference>
<dbReference type="InterPro" id="IPR051121">
    <property type="entry name" value="FAH"/>
</dbReference>
<dbReference type="Pfam" id="PF01557">
    <property type="entry name" value="FAA_hydrolase"/>
    <property type="match status" value="1"/>
</dbReference>
<feature type="domain" description="Fumarylacetoacetase-like C-terminal" evidence="3">
    <location>
        <begin position="73"/>
        <end position="277"/>
    </location>
</feature>
<dbReference type="GO" id="GO:0044281">
    <property type="term" value="P:small molecule metabolic process"/>
    <property type="evidence" value="ECO:0007669"/>
    <property type="project" value="UniProtKB-ARBA"/>
</dbReference>
<name>A0A2G3PTI2_WILMA</name>
<comment type="similarity">
    <text evidence="1">Belongs to the FAH family.</text>
</comment>
<dbReference type="EMBL" id="PEBD01000002">
    <property type="protein sequence ID" value="PHV69076.1"/>
    <property type="molecule type" value="Genomic_DNA"/>
</dbReference>
<dbReference type="PANTHER" id="PTHR42796:SF4">
    <property type="entry name" value="FUMARYLACETOACETATE HYDROLASE DOMAIN-CONTAINING PROTEIN 2A"/>
    <property type="match status" value="1"/>
</dbReference>
<evidence type="ECO:0000256" key="1">
    <source>
        <dbReference type="ARBA" id="ARBA00010211"/>
    </source>
</evidence>
<dbReference type="SUPFAM" id="SSF56529">
    <property type="entry name" value="FAH"/>
    <property type="match status" value="1"/>
</dbReference>
<evidence type="ECO:0000313" key="4">
    <source>
        <dbReference type="EMBL" id="PHV69076.1"/>
    </source>
</evidence>
<dbReference type="Gene3D" id="3.90.850.10">
    <property type="entry name" value="Fumarylacetoacetase-like, C-terminal domain"/>
    <property type="match status" value="1"/>
</dbReference>